<dbReference type="RefSeq" id="WP_026848421.1">
    <property type="nucleotide sequence ID" value="NZ_CP011454.1"/>
</dbReference>
<organism evidence="4 5">
    <name type="scientific">Gemmatimonas phototrophica</name>
    <dbReference type="NCBI Taxonomy" id="1379270"/>
    <lineage>
        <taxon>Bacteria</taxon>
        <taxon>Pseudomonadati</taxon>
        <taxon>Gemmatimonadota</taxon>
        <taxon>Gemmatimonadia</taxon>
        <taxon>Gemmatimonadales</taxon>
        <taxon>Gemmatimonadaceae</taxon>
        <taxon>Gemmatimonas</taxon>
    </lineage>
</organism>
<name>A0A143BMZ0_9BACT</name>
<dbReference type="Pfam" id="PF13478">
    <property type="entry name" value="XdhC_C"/>
    <property type="match status" value="1"/>
</dbReference>
<evidence type="ECO:0000313" key="4">
    <source>
        <dbReference type="EMBL" id="AMW05860.1"/>
    </source>
</evidence>
<evidence type="ECO:0000256" key="1">
    <source>
        <dbReference type="SAM" id="MobiDB-lite"/>
    </source>
</evidence>
<feature type="domain" description="XdhC- CoxI" evidence="2">
    <location>
        <begin position="20"/>
        <end position="84"/>
    </location>
</feature>
<dbReference type="Pfam" id="PF02625">
    <property type="entry name" value="XdhC_CoxI"/>
    <property type="match status" value="1"/>
</dbReference>
<dbReference type="Gene3D" id="3.40.50.720">
    <property type="entry name" value="NAD(P)-binding Rossmann-like Domain"/>
    <property type="match status" value="1"/>
</dbReference>
<sequence>MTGFVELARAAQAARQARPQVPLALATLVQVDGSSYRQPGARMLVDAEGRVLAGAISGGCLEGDVAARAAEVCASGRAARLMYDLRADLETIWGFGAKCDGIAHLLLEPLTDWRWMAQAEAVRGRRLGGAVVTLLDSHGGGATCALLDGDPSPAKWHVLHDDARLLSLPELLPLAHSTMRTGHALLHTVADEMTVFIEPLVPAIALHCVGASRGAEAIARIAHTMGWQVTILDHRPALLDELDLPEGVMRRRVRQLEAVHSALAELPHDARSAVVLLSHIFDVDSAWMTATLPLPLGYVGVLGSRKRAGQLVEHAEGVLAARGTPLTARLRHKLYAPIGLDLGGESPASIALAAIAEIEAVMHARPAGFLRERQSPIHSRTPSPRVLERDQAPTLPEVPLRCELPEHPAE</sequence>
<accession>A0A143BMZ0</accession>
<dbReference type="eggNOG" id="COG1975">
    <property type="taxonomic scope" value="Bacteria"/>
</dbReference>
<dbReference type="PANTHER" id="PTHR30388:SF4">
    <property type="entry name" value="MOLYBDENUM COFACTOR INSERTION CHAPERONE PAOD"/>
    <property type="match status" value="1"/>
</dbReference>
<evidence type="ECO:0000259" key="3">
    <source>
        <dbReference type="Pfam" id="PF13478"/>
    </source>
</evidence>
<reference evidence="4 5" key="1">
    <citation type="journal article" date="2014" name="Proc. Natl. Acad. Sci. U.S.A.">
        <title>Functional type 2 photosynthetic reaction centers found in the rare bacterial phylum Gemmatimonadetes.</title>
        <authorList>
            <person name="Zeng Y."/>
            <person name="Feng F."/>
            <person name="Medova H."/>
            <person name="Dean J."/>
            <person name="Koblizek M."/>
        </authorList>
    </citation>
    <scope>NUCLEOTIDE SEQUENCE [LARGE SCALE GENOMIC DNA]</scope>
    <source>
        <strain evidence="4 5">AP64</strain>
    </source>
</reference>
<gene>
    <name evidence="4" type="ORF">GEMMAAP_15800</name>
</gene>
<keyword evidence="5" id="KW-1185">Reference proteome</keyword>
<dbReference type="Proteomes" id="UP000076404">
    <property type="component" value="Chromosome"/>
</dbReference>
<dbReference type="KEGG" id="gph:GEMMAAP_15800"/>
<dbReference type="STRING" id="1379270.GEMMAAP_15800"/>
<feature type="domain" description="XdhC Rossmann" evidence="3">
    <location>
        <begin position="207"/>
        <end position="358"/>
    </location>
</feature>
<proteinExistence type="predicted"/>
<dbReference type="EMBL" id="CP011454">
    <property type="protein sequence ID" value="AMW05860.1"/>
    <property type="molecule type" value="Genomic_DNA"/>
</dbReference>
<protein>
    <recommendedName>
        <fullName evidence="6">XdhC/CoxI family protein</fullName>
    </recommendedName>
</protein>
<dbReference type="InterPro" id="IPR027051">
    <property type="entry name" value="XdhC_Rossmann_dom"/>
</dbReference>
<dbReference type="PANTHER" id="PTHR30388">
    <property type="entry name" value="ALDEHYDE OXIDOREDUCTASE MOLYBDENUM COFACTOR ASSEMBLY PROTEIN"/>
    <property type="match status" value="1"/>
</dbReference>
<reference evidence="4 5" key="2">
    <citation type="journal article" date="2016" name="Environ. Microbiol. Rep.">
        <title>Metagenomic evidence for the presence of phototrophic Gemmatimonadetes bacteria in diverse environments.</title>
        <authorList>
            <person name="Zeng Y."/>
            <person name="Baumbach J."/>
            <person name="Barbosa E.G."/>
            <person name="Azevedo V."/>
            <person name="Zhang C."/>
            <person name="Koblizek M."/>
        </authorList>
    </citation>
    <scope>NUCLEOTIDE SEQUENCE [LARGE SCALE GENOMIC DNA]</scope>
    <source>
        <strain evidence="4 5">AP64</strain>
    </source>
</reference>
<dbReference type="InterPro" id="IPR003777">
    <property type="entry name" value="XdhC_CoxI"/>
</dbReference>
<dbReference type="InterPro" id="IPR052698">
    <property type="entry name" value="MoCofactor_Util/Proc"/>
</dbReference>
<feature type="region of interest" description="Disordered" evidence="1">
    <location>
        <begin position="372"/>
        <end position="410"/>
    </location>
</feature>
<evidence type="ECO:0008006" key="6">
    <source>
        <dbReference type="Google" id="ProtNLM"/>
    </source>
</evidence>
<dbReference type="AlphaFoldDB" id="A0A143BMZ0"/>
<dbReference type="OrthoDB" id="9773039at2"/>
<evidence type="ECO:0000259" key="2">
    <source>
        <dbReference type="Pfam" id="PF02625"/>
    </source>
</evidence>
<evidence type="ECO:0000313" key="5">
    <source>
        <dbReference type="Proteomes" id="UP000076404"/>
    </source>
</evidence>